<dbReference type="RefSeq" id="WP_116848867.1">
    <property type="nucleotide sequence ID" value="NZ_QTJU01000008.1"/>
</dbReference>
<proteinExistence type="predicted"/>
<dbReference type="InterPro" id="IPR029044">
    <property type="entry name" value="Nucleotide-diphossugar_trans"/>
</dbReference>
<dbReference type="CDD" id="cd00761">
    <property type="entry name" value="Glyco_tranf_GTA_type"/>
    <property type="match status" value="1"/>
</dbReference>
<sequence>MKFPKVSVVIPMYNSEKTIARTIDSVFKQTYKNWELIIVNDGSVDTSEAIVREIISKNTQFSIQLIVKENGGVSTARNAGMRAATGDYIALLDADDEWLPHKLEMQIKVLTEDSSIDFLGSARNGEKYTRFLWKKFDYLTPISARILLYRTFFVTPTVIFKKKILEEVGFFDETQRYAEEGNYWIRVSKSHHCVLQNESLVITGGGKPHFGFSGLSSNMKGMEKGELKNMRDGLNLGVIGKFEYLFLVTYSLAKYVRRILIVKLR</sequence>
<dbReference type="Gene3D" id="3.90.550.10">
    <property type="entry name" value="Spore Coat Polysaccharide Biosynthesis Protein SpsA, Chain A"/>
    <property type="match status" value="1"/>
</dbReference>
<dbReference type="SUPFAM" id="SSF53448">
    <property type="entry name" value="Nucleotide-diphospho-sugar transferases"/>
    <property type="match status" value="1"/>
</dbReference>
<evidence type="ECO:0000313" key="2">
    <source>
        <dbReference type="EMBL" id="RFM26663.1"/>
    </source>
</evidence>
<comment type="caution">
    <text evidence="2">The sequence shown here is derived from an EMBL/GenBank/DDBJ whole genome shotgun (WGS) entry which is preliminary data.</text>
</comment>
<keyword evidence="3" id="KW-1185">Reference proteome</keyword>
<accession>A0A3E1NFB0</accession>
<feature type="domain" description="Glycosyltransferase 2-like" evidence="1">
    <location>
        <begin position="7"/>
        <end position="168"/>
    </location>
</feature>
<dbReference type="Pfam" id="PF00535">
    <property type="entry name" value="Glycos_transf_2"/>
    <property type="match status" value="1"/>
</dbReference>
<dbReference type="OrthoDB" id="9770457at2"/>
<dbReference type="InterPro" id="IPR001173">
    <property type="entry name" value="Glyco_trans_2-like"/>
</dbReference>
<evidence type="ECO:0000313" key="3">
    <source>
        <dbReference type="Proteomes" id="UP000261284"/>
    </source>
</evidence>
<dbReference type="GO" id="GO:0016740">
    <property type="term" value="F:transferase activity"/>
    <property type="evidence" value="ECO:0007669"/>
    <property type="project" value="UniProtKB-KW"/>
</dbReference>
<evidence type="ECO:0000259" key="1">
    <source>
        <dbReference type="Pfam" id="PF00535"/>
    </source>
</evidence>
<organism evidence="2 3">
    <name type="scientific">Deminuibacter soli</name>
    <dbReference type="NCBI Taxonomy" id="2291815"/>
    <lineage>
        <taxon>Bacteria</taxon>
        <taxon>Pseudomonadati</taxon>
        <taxon>Bacteroidota</taxon>
        <taxon>Chitinophagia</taxon>
        <taxon>Chitinophagales</taxon>
        <taxon>Chitinophagaceae</taxon>
        <taxon>Deminuibacter</taxon>
    </lineage>
</organism>
<dbReference type="InterPro" id="IPR050834">
    <property type="entry name" value="Glycosyltransf_2"/>
</dbReference>
<dbReference type="Proteomes" id="UP000261284">
    <property type="component" value="Unassembled WGS sequence"/>
</dbReference>
<dbReference type="PANTHER" id="PTHR43685">
    <property type="entry name" value="GLYCOSYLTRANSFERASE"/>
    <property type="match status" value="1"/>
</dbReference>
<protein>
    <submittedName>
        <fullName evidence="2">Glycosyltransferase family 2 protein</fullName>
    </submittedName>
</protein>
<keyword evidence="2" id="KW-0808">Transferase</keyword>
<dbReference type="PANTHER" id="PTHR43685:SF2">
    <property type="entry name" value="GLYCOSYLTRANSFERASE 2-LIKE DOMAIN-CONTAINING PROTEIN"/>
    <property type="match status" value="1"/>
</dbReference>
<reference evidence="2 3" key="1">
    <citation type="submission" date="2018-08" db="EMBL/GenBank/DDBJ databases">
        <title>Chitinophagaceae sp. K23C18032701, a novel bacterium isolated from forest soil.</title>
        <authorList>
            <person name="Wang C."/>
        </authorList>
    </citation>
    <scope>NUCLEOTIDE SEQUENCE [LARGE SCALE GENOMIC DNA]</scope>
    <source>
        <strain evidence="2 3">K23C18032701</strain>
    </source>
</reference>
<dbReference type="EMBL" id="QTJU01000008">
    <property type="protein sequence ID" value="RFM26663.1"/>
    <property type="molecule type" value="Genomic_DNA"/>
</dbReference>
<name>A0A3E1NFB0_9BACT</name>
<gene>
    <name evidence="2" type="ORF">DXN05_19025</name>
</gene>
<dbReference type="AlphaFoldDB" id="A0A3E1NFB0"/>